<dbReference type="Pfam" id="PF01915">
    <property type="entry name" value="Glyco_hydro_3_C"/>
    <property type="match status" value="1"/>
</dbReference>
<dbReference type="InterPro" id="IPR036881">
    <property type="entry name" value="Glyco_hydro_3_C_sf"/>
</dbReference>
<dbReference type="SUPFAM" id="SSF51445">
    <property type="entry name" value="(Trans)glycosidases"/>
    <property type="match status" value="1"/>
</dbReference>
<keyword evidence="6" id="KW-1185">Reference proteome</keyword>
<feature type="domain" description="Fibronectin type III-like" evidence="4">
    <location>
        <begin position="617"/>
        <end position="686"/>
    </location>
</feature>
<evidence type="ECO:0000256" key="3">
    <source>
        <dbReference type="ARBA" id="ARBA00022801"/>
    </source>
</evidence>
<reference evidence="5 6" key="1">
    <citation type="submission" date="2019-02" db="EMBL/GenBank/DDBJ databases">
        <title>Deep-cultivation of Planctomycetes and their phenomic and genomic characterization uncovers novel biology.</title>
        <authorList>
            <person name="Wiegand S."/>
            <person name="Jogler M."/>
            <person name="Boedeker C."/>
            <person name="Pinto D."/>
            <person name="Vollmers J."/>
            <person name="Rivas-Marin E."/>
            <person name="Kohn T."/>
            <person name="Peeters S.H."/>
            <person name="Heuer A."/>
            <person name="Rast P."/>
            <person name="Oberbeckmann S."/>
            <person name="Bunk B."/>
            <person name="Jeske O."/>
            <person name="Meyerdierks A."/>
            <person name="Storesund J.E."/>
            <person name="Kallscheuer N."/>
            <person name="Luecker S."/>
            <person name="Lage O.M."/>
            <person name="Pohl T."/>
            <person name="Merkel B.J."/>
            <person name="Hornburger P."/>
            <person name="Mueller R.-W."/>
            <person name="Bruemmer F."/>
            <person name="Labrenz M."/>
            <person name="Spormann A.M."/>
            <person name="Op den Camp H."/>
            <person name="Overmann J."/>
            <person name="Amann R."/>
            <person name="Jetten M.S.M."/>
            <person name="Mascher T."/>
            <person name="Medema M.H."/>
            <person name="Devos D.P."/>
            <person name="Kaster A.-K."/>
            <person name="Ovreas L."/>
            <person name="Rohde M."/>
            <person name="Galperin M.Y."/>
            <person name="Jogler C."/>
        </authorList>
    </citation>
    <scope>NUCLEOTIDE SEQUENCE [LARGE SCALE GENOMIC DNA]</scope>
    <source>
        <strain evidence="5 6">Pan265</strain>
    </source>
</reference>
<dbReference type="GO" id="GO:0045493">
    <property type="term" value="P:xylan catabolic process"/>
    <property type="evidence" value="ECO:0007669"/>
    <property type="project" value="InterPro"/>
</dbReference>
<dbReference type="InterPro" id="IPR013783">
    <property type="entry name" value="Ig-like_fold"/>
</dbReference>
<dbReference type="PANTHER" id="PTHR42721">
    <property type="entry name" value="SUGAR HYDROLASE-RELATED"/>
    <property type="match status" value="1"/>
</dbReference>
<dbReference type="RefSeq" id="WP_236254312.1">
    <property type="nucleotide sequence ID" value="NZ_CP036280.1"/>
</dbReference>
<protein>
    <submittedName>
        <fullName evidence="5">Xylan 1,4-beta-xylosidase</fullName>
        <ecNumber evidence="5">3.2.1.37</ecNumber>
    </submittedName>
</protein>
<keyword evidence="5" id="KW-0326">Glycosidase</keyword>
<organism evidence="5 6">
    <name type="scientific">Mucisphaera calidilacus</name>
    <dbReference type="NCBI Taxonomy" id="2527982"/>
    <lineage>
        <taxon>Bacteria</taxon>
        <taxon>Pseudomonadati</taxon>
        <taxon>Planctomycetota</taxon>
        <taxon>Phycisphaerae</taxon>
        <taxon>Phycisphaerales</taxon>
        <taxon>Phycisphaeraceae</taxon>
        <taxon>Mucisphaera</taxon>
    </lineage>
</organism>
<dbReference type="InterPro" id="IPR001764">
    <property type="entry name" value="Glyco_hydro_3_N"/>
</dbReference>
<dbReference type="InterPro" id="IPR002772">
    <property type="entry name" value="Glyco_hydro_3_C"/>
</dbReference>
<evidence type="ECO:0000259" key="4">
    <source>
        <dbReference type="SMART" id="SM01217"/>
    </source>
</evidence>
<proteinExistence type="inferred from homology"/>
<dbReference type="KEGG" id="mcad:Pan265_18940"/>
<dbReference type="SUPFAM" id="SSF52279">
    <property type="entry name" value="Beta-D-glucan exohydrolase, C-terminal domain"/>
    <property type="match status" value="1"/>
</dbReference>
<evidence type="ECO:0000256" key="1">
    <source>
        <dbReference type="ARBA" id="ARBA00005336"/>
    </source>
</evidence>
<dbReference type="Gene3D" id="3.40.50.1700">
    <property type="entry name" value="Glycoside hydrolase family 3 C-terminal domain"/>
    <property type="match status" value="1"/>
</dbReference>
<keyword evidence="2" id="KW-0732">Signal</keyword>
<dbReference type="SMART" id="SM01217">
    <property type="entry name" value="Fn3_like"/>
    <property type="match status" value="1"/>
</dbReference>
<dbReference type="GO" id="GO:0046556">
    <property type="term" value="F:alpha-L-arabinofuranosidase activity"/>
    <property type="evidence" value="ECO:0007669"/>
    <property type="project" value="TreeGrafter"/>
</dbReference>
<dbReference type="InterPro" id="IPR026891">
    <property type="entry name" value="Fn3-like"/>
</dbReference>
<dbReference type="Proteomes" id="UP000320386">
    <property type="component" value="Chromosome"/>
</dbReference>
<evidence type="ECO:0000313" key="6">
    <source>
        <dbReference type="Proteomes" id="UP000320386"/>
    </source>
</evidence>
<gene>
    <name evidence="5" type="primary">xyl3A</name>
    <name evidence="5" type="ORF">Pan265_18940</name>
</gene>
<dbReference type="InterPro" id="IPR036962">
    <property type="entry name" value="Glyco_hydro_3_N_sf"/>
</dbReference>
<dbReference type="PANTHER" id="PTHR42721:SF3">
    <property type="entry name" value="BETA-D-XYLOSIDASE 5-RELATED"/>
    <property type="match status" value="1"/>
</dbReference>
<dbReference type="Gene3D" id="2.60.40.10">
    <property type="entry name" value="Immunoglobulins"/>
    <property type="match status" value="1"/>
</dbReference>
<dbReference type="InterPro" id="IPR017853">
    <property type="entry name" value="GH"/>
</dbReference>
<dbReference type="AlphaFoldDB" id="A0A518BYK0"/>
<dbReference type="PRINTS" id="PR00133">
    <property type="entry name" value="GLHYDRLASE3"/>
</dbReference>
<dbReference type="EC" id="3.2.1.37" evidence="5"/>
<dbReference type="GO" id="GO:0031222">
    <property type="term" value="P:arabinan catabolic process"/>
    <property type="evidence" value="ECO:0007669"/>
    <property type="project" value="TreeGrafter"/>
</dbReference>
<dbReference type="Pfam" id="PF00933">
    <property type="entry name" value="Glyco_hydro_3"/>
    <property type="match status" value="1"/>
</dbReference>
<sequence length="707" mass="76661">MSQTETVAYLDETLPVDERVRDLMGRMTLKEKCEQMLHWTPGIERLGVPEYDWWNECLHGVGRAGKATVFPQAIGLGASFDPDFALAVAKTISLEARAKHHAAAEDDRRHRYQGLTFWTPNINIFRDPRWGRGQETYGEDPCLTALLGRAFVRGLQGEHADGRLDVSACAKHFAVHSGPEADRHHFDAVASPKDLWETYLPAFETLVEAGVESVMGAYNRVNGEPACGSKTLLVDILRGRWGFQGHVVSDCWAIKDFHEHHEVTKDAVASIALALKNGCDLNCGCVYEGLLPAVQRGAVTEEDVDRSLERLLRTRFKLGMFDSPSTRASRAPSMDVLNQPTHRALAREAAARSCVLVKNEGDLLPLGVAARKILVCGPGAASVDVLLGNYYGCSSRMTTILEGIVDAADPRTVIEYRPAVLFDRPNDNSMDWVSAEARKSDVVIAALGMSPLTEGEEGDAIASAQLGDREAVELPEHQMAFVRRLAEAGTPVVVLLTGGAAMACPELHELATAVMHVWYPGEAGGEGIADVLFGAAEPGGRMPVSAPMATTDLPAFEDYAMAGRTYRYAEKDLLYPFGFGLGYTRYAYQSIDAAMAEDGSLTCRVRVKNVGDREGTETVQVYLAHEERAADQPVCWLGGVGRITAAAGAEAEIEVRVERRWLETVDDAGVREVRAGRYRVIAAGAAPLARSVALGGASPVEAVVELS</sequence>
<dbReference type="EMBL" id="CP036280">
    <property type="protein sequence ID" value="QDU72034.1"/>
    <property type="molecule type" value="Genomic_DNA"/>
</dbReference>
<name>A0A518BYK0_9BACT</name>
<dbReference type="Pfam" id="PF14310">
    <property type="entry name" value="Fn3-like"/>
    <property type="match status" value="1"/>
</dbReference>
<evidence type="ECO:0000256" key="2">
    <source>
        <dbReference type="ARBA" id="ARBA00022729"/>
    </source>
</evidence>
<dbReference type="Gene3D" id="3.20.20.300">
    <property type="entry name" value="Glycoside hydrolase, family 3, N-terminal domain"/>
    <property type="match status" value="1"/>
</dbReference>
<evidence type="ECO:0000313" key="5">
    <source>
        <dbReference type="EMBL" id="QDU72034.1"/>
    </source>
</evidence>
<dbReference type="InterPro" id="IPR044993">
    <property type="entry name" value="BXL"/>
</dbReference>
<comment type="similarity">
    <text evidence="1">Belongs to the glycosyl hydrolase 3 family.</text>
</comment>
<dbReference type="GO" id="GO:0009044">
    <property type="term" value="F:xylan 1,4-beta-xylosidase activity"/>
    <property type="evidence" value="ECO:0007669"/>
    <property type="project" value="UniProtKB-EC"/>
</dbReference>
<keyword evidence="3 5" id="KW-0378">Hydrolase</keyword>
<accession>A0A518BYK0</accession>